<evidence type="ECO:0000256" key="1">
    <source>
        <dbReference type="SAM" id="Phobius"/>
    </source>
</evidence>
<dbReference type="AlphaFoldDB" id="A0A6P1ZD35"/>
<dbReference type="Pfam" id="PF10011">
    <property type="entry name" value="DUF2254"/>
    <property type="match status" value="1"/>
</dbReference>
<sequence>MGVALADLDRRDMGSPWRLNKDGRVRVQFKPFTFEGAVEASFHKIRQAMYPAPTVGIHMLNVLVAIAYVAPKQAQRDGL</sequence>
<keyword evidence="1" id="KW-0812">Transmembrane</keyword>
<dbReference type="OrthoDB" id="2955631at2"/>
<feature type="transmembrane region" description="Helical" evidence="1">
    <location>
        <begin position="50"/>
        <end position="70"/>
    </location>
</feature>
<keyword evidence="1" id="KW-0472">Membrane</keyword>
<keyword evidence="1" id="KW-1133">Transmembrane helix</keyword>
<dbReference type="EMBL" id="QMIF01000177">
    <property type="protein sequence ID" value="TVM27411.1"/>
    <property type="molecule type" value="Genomic_DNA"/>
</dbReference>
<accession>A0A6P1ZD35</accession>
<reference evidence="2 3" key="1">
    <citation type="submission" date="2018-06" db="EMBL/GenBank/DDBJ databases">
        <title>Complete genome of Desulfovibrio marinus P48SEP.</title>
        <authorList>
            <person name="Crispim J.S."/>
            <person name="Vidigal P.M.P."/>
            <person name="Silva L.C.F."/>
            <person name="Araujo L.C."/>
            <person name="Laguardia C.N."/>
            <person name="Dias R.S."/>
            <person name="Sousa M.P."/>
            <person name="Paula S.O."/>
            <person name="Silva C."/>
        </authorList>
    </citation>
    <scope>NUCLEOTIDE SEQUENCE [LARGE SCALE GENOMIC DNA]</scope>
    <source>
        <strain evidence="2 3">P48SEP</strain>
    </source>
</reference>
<evidence type="ECO:0000313" key="3">
    <source>
        <dbReference type="Proteomes" id="UP000434052"/>
    </source>
</evidence>
<name>A0A6P1ZD35_9BACT</name>
<evidence type="ECO:0000313" key="2">
    <source>
        <dbReference type="EMBL" id="TVM27411.1"/>
    </source>
</evidence>
<organism evidence="2 3">
    <name type="scientific">Oceanidesulfovibrio marinus</name>
    <dbReference type="NCBI Taxonomy" id="370038"/>
    <lineage>
        <taxon>Bacteria</taxon>
        <taxon>Pseudomonadati</taxon>
        <taxon>Thermodesulfobacteriota</taxon>
        <taxon>Desulfovibrionia</taxon>
        <taxon>Desulfovibrionales</taxon>
        <taxon>Desulfovibrionaceae</taxon>
        <taxon>Oceanidesulfovibrio</taxon>
    </lineage>
</organism>
<proteinExistence type="predicted"/>
<protein>
    <submittedName>
        <fullName evidence="2">Uncharacterized protein</fullName>
    </submittedName>
</protein>
<dbReference type="InterPro" id="IPR018723">
    <property type="entry name" value="DUF2254_membrane"/>
</dbReference>
<comment type="caution">
    <text evidence="2">The sequence shown here is derived from an EMBL/GenBank/DDBJ whole genome shotgun (WGS) entry which is preliminary data.</text>
</comment>
<gene>
    <name evidence="2" type="ORF">DQK91_22635</name>
</gene>
<dbReference type="Proteomes" id="UP000434052">
    <property type="component" value="Unassembled WGS sequence"/>
</dbReference>